<name>A0A9N9FXX4_9GLOM</name>
<dbReference type="Proteomes" id="UP000789706">
    <property type="component" value="Unassembled WGS sequence"/>
</dbReference>
<evidence type="ECO:0000313" key="2">
    <source>
        <dbReference type="Proteomes" id="UP000789706"/>
    </source>
</evidence>
<reference evidence="1" key="1">
    <citation type="submission" date="2021-06" db="EMBL/GenBank/DDBJ databases">
        <authorList>
            <person name="Kallberg Y."/>
            <person name="Tangrot J."/>
            <person name="Rosling A."/>
        </authorList>
    </citation>
    <scope>NUCLEOTIDE SEQUENCE</scope>
    <source>
        <strain evidence="1">AZ414A</strain>
    </source>
</reference>
<dbReference type="EMBL" id="CAJVPK010001051">
    <property type="protein sequence ID" value="CAG8567833.1"/>
    <property type="molecule type" value="Genomic_DNA"/>
</dbReference>
<keyword evidence="2" id="KW-1185">Reference proteome</keyword>
<proteinExistence type="predicted"/>
<comment type="caution">
    <text evidence="1">The sequence shown here is derived from an EMBL/GenBank/DDBJ whole genome shotgun (WGS) entry which is preliminary data.</text>
</comment>
<evidence type="ECO:0000313" key="1">
    <source>
        <dbReference type="EMBL" id="CAG8567833.1"/>
    </source>
</evidence>
<gene>
    <name evidence="1" type="ORF">DEBURN_LOCUS7923</name>
</gene>
<dbReference type="AlphaFoldDB" id="A0A9N9FXX4"/>
<organism evidence="1 2">
    <name type="scientific">Diversispora eburnea</name>
    <dbReference type="NCBI Taxonomy" id="1213867"/>
    <lineage>
        <taxon>Eukaryota</taxon>
        <taxon>Fungi</taxon>
        <taxon>Fungi incertae sedis</taxon>
        <taxon>Mucoromycota</taxon>
        <taxon>Glomeromycotina</taxon>
        <taxon>Glomeromycetes</taxon>
        <taxon>Diversisporales</taxon>
        <taxon>Diversisporaceae</taxon>
        <taxon>Diversispora</taxon>
    </lineage>
</organism>
<sequence>MTITQSDLNVIMTSILYGNQTIIIYRGARKVRSIDIINKLIISSCNSYGLNYNPTELRAISTRCWSNLKNYPTRFRRHYSRMATVTNDYFERNPTASSCQLSNSYRITPLRISTSNASRLQRELINLPTPRSLEEAETMLCNRPLPTEETPIVHDRDDTPMNLFASMLIEGSASSFY</sequence>
<dbReference type="OrthoDB" id="2455570at2759"/>
<protein>
    <submittedName>
        <fullName evidence="1">3105_t:CDS:1</fullName>
    </submittedName>
</protein>
<accession>A0A9N9FXX4</accession>